<evidence type="ECO:0000259" key="7">
    <source>
        <dbReference type="PROSITE" id="PS51485"/>
    </source>
</evidence>
<dbReference type="PROSITE" id="PS51485">
    <property type="entry name" value="PHYTOCYANIN"/>
    <property type="match status" value="1"/>
</dbReference>
<dbReference type="PANTHER" id="PTHR33021">
    <property type="entry name" value="BLUE COPPER PROTEIN"/>
    <property type="match status" value="1"/>
</dbReference>
<keyword evidence="9" id="KW-1185">Reference proteome</keyword>
<dbReference type="GO" id="GO:0005886">
    <property type="term" value="C:plasma membrane"/>
    <property type="evidence" value="ECO:0007669"/>
    <property type="project" value="TreeGrafter"/>
</dbReference>
<dbReference type="PANTHER" id="PTHR33021:SF9">
    <property type="entry name" value="PUTATIVE, EXPRESSED-RELATED"/>
    <property type="match status" value="1"/>
</dbReference>
<keyword evidence="6" id="KW-0732">Signal</keyword>
<comment type="caution">
    <text evidence="8">The sequence shown here is derived from an EMBL/GenBank/DDBJ whole genome shotgun (WGS) entry which is preliminary data.</text>
</comment>
<dbReference type="InterPro" id="IPR008972">
    <property type="entry name" value="Cupredoxin"/>
</dbReference>
<proteinExistence type="predicted"/>
<dbReference type="InterPro" id="IPR039391">
    <property type="entry name" value="Phytocyanin-like"/>
</dbReference>
<feature type="domain" description="Phytocyanin" evidence="7">
    <location>
        <begin position="31"/>
        <end position="126"/>
    </location>
</feature>
<dbReference type="InterPro" id="IPR003245">
    <property type="entry name" value="Phytocyanin_dom"/>
</dbReference>
<dbReference type="GO" id="GO:0009055">
    <property type="term" value="F:electron transfer activity"/>
    <property type="evidence" value="ECO:0007669"/>
    <property type="project" value="InterPro"/>
</dbReference>
<evidence type="ECO:0000313" key="9">
    <source>
        <dbReference type="Proteomes" id="UP001443914"/>
    </source>
</evidence>
<dbReference type="Gene3D" id="2.60.40.420">
    <property type="entry name" value="Cupredoxins - blue copper proteins"/>
    <property type="match status" value="1"/>
</dbReference>
<keyword evidence="3" id="KW-1015">Disulfide bond</keyword>
<evidence type="ECO:0000256" key="1">
    <source>
        <dbReference type="ARBA" id="ARBA00022723"/>
    </source>
</evidence>
<name>A0AAW1M5E2_SAPOF</name>
<dbReference type="Proteomes" id="UP001443914">
    <property type="component" value="Unassembled WGS sequence"/>
</dbReference>
<dbReference type="InterPro" id="IPR041844">
    <property type="entry name" value="Plantacyanin"/>
</dbReference>
<accession>A0AAW1M5E2</accession>
<dbReference type="FunFam" id="2.60.40.420:FF:000013">
    <property type="entry name" value="basic blue protein-like"/>
    <property type="match status" value="1"/>
</dbReference>
<evidence type="ECO:0000256" key="4">
    <source>
        <dbReference type="ARBA" id="ARBA00071970"/>
    </source>
</evidence>
<evidence type="ECO:0000256" key="5">
    <source>
        <dbReference type="ARBA" id="ARBA00082491"/>
    </source>
</evidence>
<dbReference type="EMBL" id="JBDFQZ010000003">
    <property type="protein sequence ID" value="KAK9740936.1"/>
    <property type="molecule type" value="Genomic_DNA"/>
</dbReference>
<dbReference type="CDD" id="cd11013">
    <property type="entry name" value="Plantacyanin"/>
    <property type="match status" value="1"/>
</dbReference>
<organism evidence="8 9">
    <name type="scientific">Saponaria officinalis</name>
    <name type="common">Common soapwort</name>
    <name type="synonym">Lychnis saponaria</name>
    <dbReference type="NCBI Taxonomy" id="3572"/>
    <lineage>
        <taxon>Eukaryota</taxon>
        <taxon>Viridiplantae</taxon>
        <taxon>Streptophyta</taxon>
        <taxon>Embryophyta</taxon>
        <taxon>Tracheophyta</taxon>
        <taxon>Spermatophyta</taxon>
        <taxon>Magnoliopsida</taxon>
        <taxon>eudicotyledons</taxon>
        <taxon>Gunneridae</taxon>
        <taxon>Pentapetalae</taxon>
        <taxon>Caryophyllales</taxon>
        <taxon>Caryophyllaceae</taxon>
        <taxon>Caryophylleae</taxon>
        <taxon>Saponaria</taxon>
    </lineage>
</organism>
<dbReference type="Pfam" id="PF02298">
    <property type="entry name" value="Cu_bind_like"/>
    <property type="match status" value="1"/>
</dbReference>
<evidence type="ECO:0000313" key="8">
    <source>
        <dbReference type="EMBL" id="KAK9740936.1"/>
    </source>
</evidence>
<evidence type="ECO:0000256" key="2">
    <source>
        <dbReference type="ARBA" id="ARBA00023008"/>
    </source>
</evidence>
<gene>
    <name evidence="8" type="ORF">RND81_03G072500</name>
</gene>
<evidence type="ECO:0000256" key="3">
    <source>
        <dbReference type="ARBA" id="ARBA00023157"/>
    </source>
</evidence>
<sequence>MGQGSGSAKSRLVVWAAILGLWALARPAIGAVYYVGGSGGWTFNVRSWPEDKAFKAGDVLVFNYLNAWHNVVEVDKNGYDNCISPRDAKVYQSGRDEITLNKGHNYFICTALGHCQSGMKIHVLVD</sequence>
<feature type="chain" id="PRO_5043654384" description="Basic blue protein" evidence="6">
    <location>
        <begin position="31"/>
        <end position="126"/>
    </location>
</feature>
<keyword evidence="1" id="KW-0479">Metal-binding</keyword>
<feature type="signal peptide" evidence="6">
    <location>
        <begin position="1"/>
        <end position="30"/>
    </location>
</feature>
<dbReference type="AlphaFoldDB" id="A0AAW1M5E2"/>
<reference evidence="8" key="1">
    <citation type="submission" date="2024-03" db="EMBL/GenBank/DDBJ databases">
        <title>WGS assembly of Saponaria officinalis var. Norfolk2.</title>
        <authorList>
            <person name="Jenkins J."/>
            <person name="Shu S."/>
            <person name="Grimwood J."/>
            <person name="Barry K."/>
            <person name="Goodstein D."/>
            <person name="Schmutz J."/>
            <person name="Leebens-Mack J."/>
            <person name="Osbourn A."/>
        </authorList>
    </citation>
    <scope>NUCLEOTIDE SEQUENCE [LARGE SCALE GENOMIC DNA]</scope>
    <source>
        <strain evidence="8">JIC</strain>
    </source>
</reference>
<dbReference type="GO" id="GO:0046872">
    <property type="term" value="F:metal ion binding"/>
    <property type="evidence" value="ECO:0007669"/>
    <property type="project" value="UniProtKB-KW"/>
</dbReference>
<protein>
    <recommendedName>
        <fullName evidence="4">Basic blue protein</fullName>
    </recommendedName>
    <alternativeName>
        <fullName evidence="5">Plantacyanin</fullName>
    </alternativeName>
</protein>
<keyword evidence="2" id="KW-0186">Copper</keyword>
<dbReference type="SUPFAM" id="SSF49503">
    <property type="entry name" value="Cupredoxins"/>
    <property type="match status" value="1"/>
</dbReference>
<evidence type="ECO:0000256" key="6">
    <source>
        <dbReference type="SAM" id="SignalP"/>
    </source>
</evidence>